<evidence type="ECO:0000256" key="1">
    <source>
        <dbReference type="ARBA" id="ARBA00006774"/>
    </source>
</evidence>
<comment type="catalytic activity">
    <reaction evidence="9 10">
        <text>N(2)-acetyl-L-ornithine + L-glutamate = N-acetyl-L-glutamate + L-ornithine</text>
        <dbReference type="Rhea" id="RHEA:15349"/>
        <dbReference type="ChEBI" id="CHEBI:29985"/>
        <dbReference type="ChEBI" id="CHEBI:44337"/>
        <dbReference type="ChEBI" id="CHEBI:46911"/>
        <dbReference type="ChEBI" id="CHEBI:57805"/>
        <dbReference type="EC" id="2.3.1.35"/>
    </reaction>
</comment>
<evidence type="ECO:0000256" key="4">
    <source>
        <dbReference type="ARBA" id="ARBA00022605"/>
    </source>
</evidence>
<accession>A0A6L5Y0S6</accession>
<dbReference type="AlphaFoldDB" id="A0A6L5Y0S6"/>
<keyword evidence="3 10" id="KW-0055">Arginine biosynthesis</keyword>
<evidence type="ECO:0000313" key="12">
    <source>
        <dbReference type="Proteomes" id="UP000482209"/>
    </source>
</evidence>
<dbReference type="EC" id="2.3.1.1" evidence="10"/>
<feature type="site" description="Involved in the stabilization of negative charge on the oxyanion by the formation of the oxyanion hole" evidence="10">
    <location>
        <position position="116"/>
    </location>
</feature>
<comment type="pathway">
    <text evidence="10">Amino-acid biosynthesis; L-arginine biosynthesis; N(2)-acetyl-L-ornithine from L-glutamate: step 1/4.</text>
</comment>
<dbReference type="FunFam" id="3.10.20.340:FF:000001">
    <property type="entry name" value="Arginine biosynthesis bifunctional protein ArgJ, chloroplastic"/>
    <property type="match status" value="1"/>
</dbReference>
<gene>
    <name evidence="10 11" type="primary">argJ</name>
    <name evidence="11" type="ORF">FYJ58_11370</name>
</gene>
<dbReference type="Gene3D" id="3.10.20.340">
    <property type="entry name" value="ArgJ beta chain, C-terminal domain"/>
    <property type="match status" value="1"/>
</dbReference>
<evidence type="ECO:0000256" key="6">
    <source>
        <dbReference type="ARBA" id="ARBA00022813"/>
    </source>
</evidence>
<evidence type="ECO:0000313" key="11">
    <source>
        <dbReference type="EMBL" id="MSS64469.1"/>
    </source>
</evidence>
<dbReference type="FunFam" id="3.60.70.12:FF:000001">
    <property type="entry name" value="Arginine biosynthesis bifunctional protein ArgJ, chloroplastic"/>
    <property type="match status" value="1"/>
</dbReference>
<keyword evidence="7 10" id="KW-0511">Multifunctional enzyme</keyword>
<dbReference type="GO" id="GO:0004358">
    <property type="term" value="F:L-glutamate N-acetyltransferase activity, acting on acetyl-L-ornithine as donor"/>
    <property type="evidence" value="ECO:0007669"/>
    <property type="project" value="UniProtKB-UniRule"/>
</dbReference>
<dbReference type="GO" id="GO:0005737">
    <property type="term" value="C:cytoplasm"/>
    <property type="evidence" value="ECO:0007669"/>
    <property type="project" value="UniProtKB-SubCell"/>
</dbReference>
<feature type="binding site" evidence="10">
    <location>
        <position position="404"/>
    </location>
    <ligand>
        <name>substrate</name>
    </ligand>
</feature>
<comment type="subunit">
    <text evidence="2 10">Heterotetramer of two alpha and two beta chains.</text>
</comment>
<dbReference type="RefSeq" id="WP_154519859.1">
    <property type="nucleotide sequence ID" value="NZ_VUMT01000019.1"/>
</dbReference>
<feature type="binding site" evidence="10">
    <location>
        <position position="409"/>
    </location>
    <ligand>
        <name>substrate</name>
    </ligand>
</feature>
<dbReference type="HAMAP" id="MF_01106">
    <property type="entry name" value="ArgJ"/>
    <property type="match status" value="1"/>
</dbReference>
<reference evidence="11 12" key="1">
    <citation type="submission" date="2019-08" db="EMBL/GenBank/DDBJ databases">
        <title>In-depth cultivation of the pig gut microbiome towards novel bacterial diversity and tailored functional studies.</title>
        <authorList>
            <person name="Wylensek D."/>
            <person name="Hitch T.C.A."/>
            <person name="Clavel T."/>
        </authorList>
    </citation>
    <scope>NUCLEOTIDE SEQUENCE [LARGE SCALE GENOMIC DNA]</scope>
    <source>
        <strain evidence="11 12">WCA-693-APC-MOT-I</strain>
    </source>
</reference>
<dbReference type="Gene3D" id="3.60.70.12">
    <property type="entry name" value="L-amino peptidase D-ALA esterase/amidase"/>
    <property type="match status" value="1"/>
</dbReference>
<feature type="binding site" evidence="10">
    <location>
        <position position="278"/>
    </location>
    <ligand>
        <name>substrate</name>
    </ligand>
</feature>
<feature type="site" description="Cleavage; by autolysis" evidence="10">
    <location>
        <begin position="191"/>
        <end position="192"/>
    </location>
</feature>
<dbReference type="CDD" id="cd02152">
    <property type="entry name" value="OAT"/>
    <property type="match status" value="1"/>
</dbReference>
<comment type="function">
    <text evidence="10">Catalyzes two activities which are involved in the cyclic version of arginine biosynthesis: the synthesis of N-acetylglutamate from glutamate and acetyl-CoA as the acetyl donor, and of ornithine by transacetylation between N(2)-acetylornithine and glutamate.</text>
</comment>
<comment type="pathway">
    <text evidence="10">Amino-acid biosynthesis; L-arginine biosynthesis; L-ornithine and N-acetyl-L-glutamate from L-glutamate and N(2)-acetyl-L-ornithine (cyclic): step 1/1.</text>
</comment>
<sequence>MKQIDGGVTAASGFLAAGAAAGIKYHDKTRKDMALVYSKVPAKVAGTFTTNVVKAAPVKRDIHIIKTEETIQAVVINSGIANTCTSKEGELLNEEMAGYTAKQLNLPIEKVLTASTGVIGCQLPIDRVKLGIEKLVPLLEDTKEAGKMAAESIITTDTYKKECAVELEIEGKRVVIGGMAKGSGMIHPNMATMISIVTTDCNISKEMLQKAASADIEDSFHMISVDRDTSTNDTFLLLANGMAENSYIDEEGTAFKAFCEGLRLVTKTLAKLMAQDGEGATKLLEVEVVHAGTKEEAKVLAKSVITSNLVKTAVFGSDANWGRILCALGYAGIEFNPETIELYIQGDGKSLKLYENGMATGYSEKEATEILSANKVHVMADMKMGKEKATAWGCDLSYDYVKINGDYRS</sequence>
<feature type="chain" id="PRO_5027190267" description="Arginine biosynthesis bifunctional protein ArgJ alpha chain" evidence="10">
    <location>
        <begin position="1"/>
        <end position="191"/>
    </location>
</feature>
<comment type="similarity">
    <text evidence="1 10">Belongs to the ArgJ family.</text>
</comment>
<dbReference type="SUPFAM" id="SSF56266">
    <property type="entry name" value="DmpA/ArgJ-like"/>
    <property type="match status" value="1"/>
</dbReference>
<dbReference type="Proteomes" id="UP000482209">
    <property type="component" value="Unassembled WGS sequence"/>
</dbReference>
<dbReference type="Pfam" id="PF01960">
    <property type="entry name" value="ArgJ"/>
    <property type="match status" value="1"/>
</dbReference>
<dbReference type="NCBIfam" id="TIGR00120">
    <property type="entry name" value="ArgJ"/>
    <property type="match status" value="1"/>
</dbReference>
<evidence type="ECO:0000256" key="5">
    <source>
        <dbReference type="ARBA" id="ARBA00022679"/>
    </source>
</evidence>
<dbReference type="GO" id="GO:0006592">
    <property type="term" value="P:ornithine biosynthetic process"/>
    <property type="evidence" value="ECO:0007669"/>
    <property type="project" value="TreeGrafter"/>
</dbReference>
<evidence type="ECO:0000256" key="7">
    <source>
        <dbReference type="ARBA" id="ARBA00023268"/>
    </source>
</evidence>
<dbReference type="InterPro" id="IPR016117">
    <property type="entry name" value="ArgJ-like_dom_sf"/>
</dbReference>
<dbReference type="GO" id="GO:0004042">
    <property type="term" value="F:L-glutamate N-acetyltransferase activity"/>
    <property type="evidence" value="ECO:0007669"/>
    <property type="project" value="UniProtKB-UniRule"/>
</dbReference>
<keyword evidence="4 10" id="KW-0028">Amino-acid biosynthesis</keyword>
<evidence type="ECO:0000256" key="3">
    <source>
        <dbReference type="ARBA" id="ARBA00022571"/>
    </source>
</evidence>
<feature type="binding site" evidence="10">
    <location>
        <position position="181"/>
    </location>
    <ligand>
        <name>substrate</name>
    </ligand>
</feature>
<evidence type="ECO:0000256" key="8">
    <source>
        <dbReference type="ARBA" id="ARBA00023315"/>
    </source>
</evidence>
<feature type="chain" id="PRO_5027190268" description="Arginine biosynthesis bifunctional protein ArgJ beta chain" evidence="10">
    <location>
        <begin position="192"/>
        <end position="409"/>
    </location>
</feature>
<dbReference type="PANTHER" id="PTHR23100:SF0">
    <property type="entry name" value="ARGININE BIOSYNTHESIS BIFUNCTIONAL PROTEIN ARGJ, MITOCHONDRIAL"/>
    <property type="match status" value="1"/>
</dbReference>
<feature type="active site" description="Nucleophile" evidence="10">
    <location>
        <position position="192"/>
    </location>
</feature>
<protein>
    <recommendedName>
        <fullName evidence="10">Arginine biosynthesis bifunctional protein ArgJ</fullName>
    </recommendedName>
    <domain>
        <recommendedName>
            <fullName evidence="10">Glutamate N-acetyltransferase</fullName>
            <ecNumber evidence="10">2.3.1.35</ecNumber>
        </recommendedName>
        <alternativeName>
            <fullName evidence="10">Ornithine acetyltransferase</fullName>
            <shortName evidence="10">OATase</shortName>
        </alternativeName>
        <alternativeName>
            <fullName evidence="10">Ornithine transacetylase</fullName>
        </alternativeName>
    </domain>
    <domain>
        <recommendedName>
            <fullName evidence="10">Amino-acid acetyltransferase</fullName>
            <ecNumber evidence="10">2.3.1.1</ecNumber>
        </recommendedName>
        <alternativeName>
            <fullName evidence="10">N-acetylglutamate synthase</fullName>
            <shortName evidence="10">AGSase</shortName>
        </alternativeName>
    </domain>
    <component>
        <recommendedName>
            <fullName evidence="10">Arginine biosynthesis bifunctional protein ArgJ alpha chain</fullName>
        </recommendedName>
    </component>
    <component>
        <recommendedName>
            <fullName evidence="10">Arginine biosynthesis bifunctional protein ArgJ beta chain</fullName>
        </recommendedName>
    </component>
</protein>
<feature type="binding site" evidence="10">
    <location>
        <position position="155"/>
    </location>
    <ligand>
        <name>substrate</name>
    </ligand>
</feature>
<dbReference type="InterPro" id="IPR002813">
    <property type="entry name" value="Arg_biosynth_ArgJ"/>
</dbReference>
<organism evidence="11 12">
    <name type="scientific">Velocimicrobium porci</name>
    <dbReference type="NCBI Taxonomy" id="2606634"/>
    <lineage>
        <taxon>Bacteria</taxon>
        <taxon>Bacillati</taxon>
        <taxon>Bacillota</taxon>
        <taxon>Clostridia</taxon>
        <taxon>Lachnospirales</taxon>
        <taxon>Lachnospiraceae</taxon>
        <taxon>Velocimicrobium</taxon>
    </lineage>
</organism>
<comment type="catalytic activity">
    <reaction evidence="10">
        <text>L-glutamate + acetyl-CoA = N-acetyl-L-glutamate + CoA + H(+)</text>
        <dbReference type="Rhea" id="RHEA:24292"/>
        <dbReference type="ChEBI" id="CHEBI:15378"/>
        <dbReference type="ChEBI" id="CHEBI:29985"/>
        <dbReference type="ChEBI" id="CHEBI:44337"/>
        <dbReference type="ChEBI" id="CHEBI:57287"/>
        <dbReference type="ChEBI" id="CHEBI:57288"/>
        <dbReference type="EC" id="2.3.1.1"/>
    </reaction>
</comment>
<dbReference type="UniPathway" id="UPA00068">
    <property type="reaction ID" value="UER00106"/>
</dbReference>
<keyword evidence="5 10" id="KW-0808">Transferase</keyword>
<dbReference type="NCBIfam" id="NF003802">
    <property type="entry name" value="PRK05388.1"/>
    <property type="match status" value="1"/>
</dbReference>
<proteinExistence type="inferred from homology"/>
<name>A0A6L5Y0S6_9FIRM</name>
<feature type="site" description="Involved in the stabilization of negative charge on the oxyanion by the formation of the oxyanion hole" evidence="10">
    <location>
        <position position="117"/>
    </location>
</feature>
<evidence type="ECO:0000256" key="2">
    <source>
        <dbReference type="ARBA" id="ARBA00011475"/>
    </source>
</evidence>
<dbReference type="InterPro" id="IPR042195">
    <property type="entry name" value="ArgJ_beta_C"/>
</dbReference>
<dbReference type="EMBL" id="VUMT01000019">
    <property type="protein sequence ID" value="MSS64469.1"/>
    <property type="molecule type" value="Genomic_DNA"/>
</dbReference>
<evidence type="ECO:0000256" key="10">
    <source>
        <dbReference type="HAMAP-Rule" id="MF_01106"/>
    </source>
</evidence>
<dbReference type="GO" id="GO:0006526">
    <property type="term" value="P:L-arginine biosynthetic process"/>
    <property type="evidence" value="ECO:0007669"/>
    <property type="project" value="UniProtKB-UniRule"/>
</dbReference>
<evidence type="ECO:0000256" key="9">
    <source>
        <dbReference type="ARBA" id="ARBA00049439"/>
    </source>
</evidence>
<keyword evidence="8 10" id="KW-0012">Acyltransferase</keyword>
<comment type="subcellular location">
    <subcellularLocation>
        <location evidence="10">Cytoplasm</location>
    </subcellularLocation>
</comment>
<keyword evidence="12" id="KW-1185">Reference proteome</keyword>
<feature type="binding site" evidence="10">
    <location>
        <position position="192"/>
    </location>
    <ligand>
        <name>substrate</name>
    </ligand>
</feature>
<dbReference type="EC" id="2.3.1.35" evidence="10"/>
<keyword evidence="6 10" id="KW-0068">Autocatalytic cleavage</keyword>
<dbReference type="PANTHER" id="PTHR23100">
    <property type="entry name" value="ARGININE BIOSYNTHESIS BIFUNCTIONAL PROTEIN ARGJ"/>
    <property type="match status" value="1"/>
</dbReference>
<keyword evidence="10" id="KW-0963">Cytoplasm</keyword>
<comment type="caution">
    <text evidence="11">The sequence shown here is derived from an EMBL/GenBank/DDBJ whole genome shotgun (WGS) entry which is preliminary data.</text>
</comment>